<evidence type="ECO:0000256" key="2">
    <source>
        <dbReference type="ARBA" id="ARBA00022525"/>
    </source>
</evidence>
<dbReference type="InterPro" id="IPR011050">
    <property type="entry name" value="Pectin_lyase_fold/virulence"/>
</dbReference>
<dbReference type="Gene3D" id="2.160.20.10">
    <property type="entry name" value="Single-stranded right-handed beta-helix, Pectin lyase-like"/>
    <property type="match status" value="1"/>
</dbReference>
<sequence length="474" mass="52388">MKKIYVFILAVFAITIIFVINHTNTKKQEPATVNEETAAIFVAKNGSDHHPGTKSKPFRTLKKAAEEAHPGTTIYIRKGIYHEKLIVKHSGTKSKPITFKAYKQDKVVLSGKKLKNDEGDSSLVSVHNKNYVTIDGLTIQDLSTNLADETVIGIFVSGSSRHITLTNNHVQRIKTYADEGNGHGIAVYGTGPMKDIHILYNTVEDLQLGTSESIVLNGNIDGFSVANNIVRRNDNIGIDLIGFEGTSKNKKADFVRHGVVKGNKVHDISSYGNPAYGKDYAAGGIYVDGAKYIDIENNTIFKCDIGIEATSEHAKKYADHIHIVNNTIYNNYYTGISIGGYDENRGGTKHSVISKNIIYRNDTKGLDGGQLLLQHDTQNNVIAKNIITAGPSRIFIANYFTTNQDNKLANNVFHREKGKTGVWVWKDETYTSFKGFKDASGSGTTSSYLDPLFKNANKHDFRLKKNSPAKKIIE</sequence>
<dbReference type="SUPFAM" id="SSF51126">
    <property type="entry name" value="Pectin lyase-like"/>
    <property type="match status" value="1"/>
</dbReference>
<dbReference type="InterPro" id="IPR006626">
    <property type="entry name" value="PbH1"/>
</dbReference>
<dbReference type="RefSeq" id="WP_306067982.1">
    <property type="nucleotide sequence ID" value="NZ_JAROCA020000001.1"/>
</dbReference>
<evidence type="ECO:0000313" key="4">
    <source>
        <dbReference type="EMBL" id="MDY0404832.1"/>
    </source>
</evidence>
<protein>
    <submittedName>
        <fullName evidence="4">DUF1565 domain-containing protein</fullName>
    </submittedName>
</protein>
<evidence type="ECO:0000256" key="1">
    <source>
        <dbReference type="ARBA" id="ARBA00004613"/>
    </source>
</evidence>
<comment type="subcellular location">
    <subcellularLocation>
        <location evidence="1">Secreted</location>
    </subcellularLocation>
</comment>
<name>A0ABU5CG27_9BACI</name>
<accession>A0ABU5CG27</accession>
<keyword evidence="3" id="KW-0732">Signal</keyword>
<dbReference type="SMART" id="SM00710">
    <property type="entry name" value="PbH1"/>
    <property type="match status" value="7"/>
</dbReference>
<dbReference type="InterPro" id="IPR052052">
    <property type="entry name" value="Polysaccharide_Lyase_9"/>
</dbReference>
<dbReference type="PANTHER" id="PTHR40088">
    <property type="entry name" value="PECTATE LYASE (EUROFUNG)"/>
    <property type="match status" value="1"/>
</dbReference>
<organism evidence="4 5">
    <name type="scientific">Tigheibacillus jepli</name>
    <dbReference type="NCBI Taxonomy" id="3035914"/>
    <lineage>
        <taxon>Bacteria</taxon>
        <taxon>Bacillati</taxon>
        <taxon>Bacillota</taxon>
        <taxon>Bacilli</taxon>
        <taxon>Bacillales</taxon>
        <taxon>Bacillaceae</taxon>
        <taxon>Tigheibacillus</taxon>
    </lineage>
</organism>
<dbReference type="EMBL" id="JAROCA020000001">
    <property type="protein sequence ID" value="MDY0404832.1"/>
    <property type="molecule type" value="Genomic_DNA"/>
</dbReference>
<dbReference type="InterPro" id="IPR012334">
    <property type="entry name" value="Pectin_lyas_fold"/>
</dbReference>
<proteinExistence type="predicted"/>
<dbReference type="Proteomes" id="UP001228376">
    <property type="component" value="Unassembled WGS sequence"/>
</dbReference>
<reference evidence="4 5" key="1">
    <citation type="submission" date="2023-10" db="EMBL/GenBank/DDBJ databases">
        <title>179-bfca-hs.</title>
        <authorList>
            <person name="Miliotis G."/>
            <person name="Sengupta P."/>
            <person name="Hameed A."/>
            <person name="Chuvochina M."/>
            <person name="Mcdonagh F."/>
            <person name="Simpson A.C."/>
            <person name="Singh N.K."/>
            <person name="Rekha P.D."/>
            <person name="Raman K."/>
            <person name="Hugenholtz P."/>
            <person name="Venkateswaran K."/>
        </authorList>
    </citation>
    <scope>NUCLEOTIDE SEQUENCE [LARGE SCALE GENOMIC DNA]</scope>
    <source>
        <strain evidence="4 5">179-BFC-A-HS</strain>
    </source>
</reference>
<evidence type="ECO:0000256" key="3">
    <source>
        <dbReference type="ARBA" id="ARBA00022729"/>
    </source>
</evidence>
<gene>
    <name evidence="4" type="ORF">P5G51_004930</name>
</gene>
<keyword evidence="5" id="KW-1185">Reference proteome</keyword>
<comment type="caution">
    <text evidence="4">The sequence shown here is derived from an EMBL/GenBank/DDBJ whole genome shotgun (WGS) entry which is preliminary data.</text>
</comment>
<evidence type="ECO:0000313" key="5">
    <source>
        <dbReference type="Proteomes" id="UP001228376"/>
    </source>
</evidence>
<dbReference type="PANTHER" id="PTHR40088:SF2">
    <property type="entry name" value="SECRETED SUGAR HYDROLASE"/>
    <property type="match status" value="1"/>
</dbReference>
<keyword evidence="2" id="KW-0964">Secreted</keyword>